<dbReference type="EMBL" id="CP016782">
    <property type="protein sequence ID" value="ASY28092.1"/>
    <property type="molecule type" value="Genomic_DNA"/>
</dbReference>
<dbReference type="InterPro" id="IPR005183">
    <property type="entry name" value="DUF305_CopM-like"/>
</dbReference>
<proteinExistence type="predicted"/>
<dbReference type="PANTHER" id="PTHR36933">
    <property type="entry name" value="SLL0788 PROTEIN"/>
    <property type="match status" value="1"/>
</dbReference>
<dbReference type="PANTHER" id="PTHR36933:SF1">
    <property type="entry name" value="SLL0788 PROTEIN"/>
    <property type="match status" value="1"/>
</dbReference>
<keyword evidence="1" id="KW-0732">Signal</keyword>
<feature type="domain" description="DUF305" evidence="2">
    <location>
        <begin position="37"/>
        <end position="176"/>
    </location>
</feature>
<dbReference type="InterPro" id="IPR012347">
    <property type="entry name" value="Ferritin-like"/>
</dbReference>
<dbReference type="Pfam" id="PF03713">
    <property type="entry name" value="DUF305"/>
    <property type="match status" value="1"/>
</dbReference>
<organism evidence="3 4">
    <name type="scientific">Candidatus Planktophila limnetica</name>
    <dbReference type="NCBI Taxonomy" id="573600"/>
    <lineage>
        <taxon>Bacteria</taxon>
        <taxon>Bacillati</taxon>
        <taxon>Actinomycetota</taxon>
        <taxon>Actinomycetes</taxon>
        <taxon>Candidatus Nanopelagicales</taxon>
        <taxon>Candidatus Nanopelagicaceae</taxon>
        <taxon>Candidatus Planktophila</taxon>
    </lineage>
</organism>
<evidence type="ECO:0000259" key="2">
    <source>
        <dbReference type="Pfam" id="PF03713"/>
    </source>
</evidence>
<evidence type="ECO:0000313" key="4">
    <source>
        <dbReference type="Proteomes" id="UP000217221"/>
    </source>
</evidence>
<protein>
    <submittedName>
        <fullName evidence="3">DUF305 domain-containing protein</fullName>
    </submittedName>
</protein>
<evidence type="ECO:0000256" key="1">
    <source>
        <dbReference type="SAM" id="SignalP"/>
    </source>
</evidence>
<reference evidence="3 4" key="1">
    <citation type="submission" date="2016-07" db="EMBL/GenBank/DDBJ databases">
        <title>High microdiversification within the ubiquitous acI lineage of Actinobacteria.</title>
        <authorList>
            <person name="Neuenschwander S.M."/>
            <person name="Salcher M."/>
            <person name="Ghai R."/>
            <person name="Pernthaler J."/>
        </authorList>
    </citation>
    <scope>NUCLEOTIDE SEQUENCE [LARGE SCALE GENOMIC DNA]</scope>
    <source>
        <strain evidence="3">MMS-VB-114</strain>
    </source>
</reference>
<feature type="chain" id="PRO_5012083464" evidence="1">
    <location>
        <begin position="24"/>
        <end position="180"/>
    </location>
</feature>
<gene>
    <name evidence="3" type="ORF">PHILAsVB114_05630</name>
</gene>
<dbReference type="AlphaFoldDB" id="A0A249LG66"/>
<name>A0A249LG66_9ACTN</name>
<keyword evidence="4" id="KW-1185">Reference proteome</keyword>
<accession>A0A249LG66</accession>
<evidence type="ECO:0000313" key="3">
    <source>
        <dbReference type="EMBL" id="ASY28092.1"/>
    </source>
</evidence>
<feature type="signal peptide" evidence="1">
    <location>
        <begin position="1"/>
        <end position="23"/>
    </location>
</feature>
<dbReference type="Proteomes" id="UP000217221">
    <property type="component" value="Chromosome"/>
</dbReference>
<dbReference type="OrthoDB" id="26872at2"/>
<dbReference type="Gene3D" id="1.20.1260.10">
    <property type="match status" value="1"/>
</dbReference>
<dbReference type="KEGG" id="plim:PHILAsVB114_05630"/>
<sequence length="180" mass="19605">MLKKTVLLLAVISLPFFSHSASASSHANSLKNLGMNEIMFAQGMIPHHQQAIDMSNMALKNGASPEVKKLAKEIIAAQGKEISQLKYWLTATKSSMTMGHDMGMGGMLSKSDLIALKKLKGTKFDTAFLKAMIAHHEGALDMVSMLDRTKNSEAKKIATDIRTGQSAEITLMKKLLTKSK</sequence>